<dbReference type="GO" id="GO:0020037">
    <property type="term" value="F:heme binding"/>
    <property type="evidence" value="ECO:0007669"/>
    <property type="project" value="InterPro"/>
</dbReference>
<organism evidence="2 4">
    <name type="scientific">Dracunculus medinensis</name>
    <name type="common">Guinea worm</name>
    <dbReference type="NCBI Taxonomy" id="318479"/>
    <lineage>
        <taxon>Eukaryota</taxon>
        <taxon>Metazoa</taxon>
        <taxon>Ecdysozoa</taxon>
        <taxon>Nematoda</taxon>
        <taxon>Chromadorea</taxon>
        <taxon>Rhabditida</taxon>
        <taxon>Spirurina</taxon>
        <taxon>Dracunculoidea</taxon>
        <taxon>Dracunculidae</taxon>
        <taxon>Dracunculus</taxon>
    </lineage>
</organism>
<dbReference type="CDD" id="cd01040">
    <property type="entry name" value="Mb-like"/>
    <property type="match status" value="1"/>
</dbReference>
<dbReference type="AlphaFoldDB" id="A0A158Q658"/>
<keyword evidence="3" id="KW-1185">Reference proteome</keyword>
<dbReference type="Proteomes" id="UP000274756">
    <property type="component" value="Unassembled WGS sequence"/>
</dbReference>
<dbReference type="Gene3D" id="1.10.490.10">
    <property type="entry name" value="Globins"/>
    <property type="match status" value="1"/>
</dbReference>
<dbReference type="EMBL" id="UYYG01000086">
    <property type="protein sequence ID" value="VDN52907.1"/>
    <property type="molecule type" value="Genomic_DNA"/>
</dbReference>
<sequence>MVEKIDEVGKNSLRESWLYLTQDIERISIRIFESIFQKCPEAKKMFPFMVIEDFGDEKRSAGMRFHALRFMQSRNFKIEYFDIFHEATLIHFKNALNHFPASRPKRKHSTIVAGNLNISYTIELWDVVLKFLIDAMKLSLLQGLQERQTFSHLQNMVESDNKVNRKPLQEDGSEKVESGKVETKIILPKGPVRTQRATNRPKIFCIQKLAKCFGRVFP</sequence>
<accession>A0A158Q658</accession>
<protein>
    <submittedName>
        <fullName evidence="4">GLOBIN domain-containing protein</fullName>
    </submittedName>
</protein>
<evidence type="ECO:0000313" key="1">
    <source>
        <dbReference type="EMBL" id="VDN52907.1"/>
    </source>
</evidence>
<dbReference type="InterPro" id="IPR012292">
    <property type="entry name" value="Globin/Proto"/>
</dbReference>
<proteinExistence type="predicted"/>
<name>A0A158Q658_DRAME</name>
<reference evidence="1 3" key="2">
    <citation type="submission" date="2018-11" db="EMBL/GenBank/DDBJ databases">
        <authorList>
            <consortium name="Pathogen Informatics"/>
        </authorList>
    </citation>
    <scope>NUCLEOTIDE SEQUENCE [LARGE SCALE GENOMIC DNA]</scope>
</reference>
<dbReference type="Proteomes" id="UP000038040">
    <property type="component" value="Unplaced"/>
</dbReference>
<gene>
    <name evidence="1" type="ORF">DME_LOCUS2880</name>
</gene>
<dbReference type="STRING" id="318479.A0A158Q658"/>
<dbReference type="WBParaSite" id="DME_0000914301-mRNA-1">
    <property type="protein sequence ID" value="DME_0000914301-mRNA-1"/>
    <property type="gene ID" value="DME_0000914301"/>
</dbReference>
<dbReference type="InterPro" id="IPR009050">
    <property type="entry name" value="Globin-like_sf"/>
</dbReference>
<evidence type="ECO:0000313" key="3">
    <source>
        <dbReference type="Proteomes" id="UP000274756"/>
    </source>
</evidence>
<reference evidence="4" key="1">
    <citation type="submission" date="2016-04" db="UniProtKB">
        <authorList>
            <consortium name="WormBaseParasite"/>
        </authorList>
    </citation>
    <scope>IDENTIFICATION</scope>
</reference>
<dbReference type="GO" id="GO:0019825">
    <property type="term" value="F:oxygen binding"/>
    <property type="evidence" value="ECO:0007669"/>
    <property type="project" value="InterPro"/>
</dbReference>
<dbReference type="SUPFAM" id="SSF46458">
    <property type="entry name" value="Globin-like"/>
    <property type="match status" value="1"/>
</dbReference>
<evidence type="ECO:0000313" key="2">
    <source>
        <dbReference type="Proteomes" id="UP000038040"/>
    </source>
</evidence>
<evidence type="ECO:0000313" key="4">
    <source>
        <dbReference type="WBParaSite" id="DME_0000914301-mRNA-1"/>
    </source>
</evidence>
<dbReference type="InterPro" id="IPR044399">
    <property type="entry name" value="Mb-like_M"/>
</dbReference>